<feature type="compositionally biased region" description="Basic and acidic residues" evidence="1">
    <location>
        <begin position="164"/>
        <end position="173"/>
    </location>
</feature>
<feature type="domain" description="C2H2-type" evidence="2">
    <location>
        <begin position="101"/>
        <end position="128"/>
    </location>
</feature>
<feature type="compositionally biased region" description="Polar residues" evidence="1">
    <location>
        <begin position="175"/>
        <end position="184"/>
    </location>
</feature>
<dbReference type="InterPro" id="IPR059095">
    <property type="entry name" value="Znf_C2H2_17_2nd"/>
</dbReference>
<feature type="region of interest" description="Disordered" evidence="1">
    <location>
        <begin position="164"/>
        <end position="210"/>
    </location>
</feature>
<dbReference type="AlphaFoldDB" id="A0AAV9NCM1"/>
<dbReference type="RefSeq" id="XP_064706564.1">
    <property type="nucleotide sequence ID" value="XM_064845710.1"/>
</dbReference>
<keyword evidence="4" id="KW-1185">Reference proteome</keyword>
<dbReference type="GO" id="GO:0005634">
    <property type="term" value="C:nucleus"/>
    <property type="evidence" value="ECO:0007669"/>
    <property type="project" value="TreeGrafter"/>
</dbReference>
<feature type="domain" description="C2H2-type" evidence="2">
    <location>
        <begin position="70"/>
        <end position="97"/>
    </location>
</feature>
<feature type="domain" description="C2H2-type" evidence="2">
    <location>
        <begin position="138"/>
        <end position="167"/>
    </location>
</feature>
<feature type="region of interest" description="Disordered" evidence="1">
    <location>
        <begin position="1"/>
        <end position="22"/>
    </location>
</feature>
<dbReference type="GO" id="GO:0006357">
    <property type="term" value="P:regulation of transcription by RNA polymerase II"/>
    <property type="evidence" value="ECO:0007669"/>
    <property type="project" value="TreeGrafter"/>
</dbReference>
<sequence>MIVRTSNYPYSPRSESDLASTNTSPEIKTLHITMADEENVPPNLINTKFNRVQGAVRRARSPPRNEHNQMYCDHVNCDGKNQTFKRVCEWNKHMDRHERPYKCREAGCELNPGFTYSGGLLRHQREVHKMHLSTKMPLFCPFENCNRSSGTGFTRKENLEEHKRRRHLEEMSDHAASSNRGSSQPPAPTQASTHSHQQHQRQATQEPVYKRRRIAAETDTNDTLQQYRLEPNNTIPLSSSTLVATTVSMDDRPRSPGGNLVTVLSHQEELVRHLQAELRRKDEVIVQHVTELHRLQSILRNLPPQTVYSVGVMHSRQRGGGVG</sequence>
<dbReference type="Pfam" id="PF26177">
    <property type="entry name" value="zf_C2H2_17_1st"/>
    <property type="match status" value="1"/>
</dbReference>
<protein>
    <recommendedName>
        <fullName evidence="2">C2H2-type domain-containing protein</fullName>
    </recommendedName>
</protein>
<evidence type="ECO:0000313" key="3">
    <source>
        <dbReference type="EMBL" id="KAK5053122.1"/>
    </source>
</evidence>
<feature type="compositionally biased region" description="Low complexity" evidence="1">
    <location>
        <begin position="189"/>
        <end position="205"/>
    </location>
</feature>
<dbReference type="InterPro" id="IPR051061">
    <property type="entry name" value="Zinc_finger_trans_reg"/>
</dbReference>
<accession>A0AAV9NCM1</accession>
<dbReference type="InterPro" id="IPR059009">
    <property type="entry name" value="Znf_C2H2_17_1st"/>
</dbReference>
<dbReference type="InterPro" id="IPR013087">
    <property type="entry name" value="Znf_C2H2_type"/>
</dbReference>
<dbReference type="Pfam" id="PF26176">
    <property type="entry name" value="zf_C2H2_17_2"/>
    <property type="match status" value="1"/>
</dbReference>
<comment type="caution">
    <text evidence="3">The sequence shown here is derived from an EMBL/GenBank/DDBJ whole genome shotgun (WGS) entry which is preliminary data.</text>
</comment>
<dbReference type="GeneID" id="89970308"/>
<dbReference type="Proteomes" id="UP001358417">
    <property type="component" value="Unassembled WGS sequence"/>
</dbReference>
<dbReference type="SMART" id="SM00355">
    <property type="entry name" value="ZnF_C2H2"/>
    <property type="match status" value="3"/>
</dbReference>
<dbReference type="EMBL" id="JAVRRD010000012">
    <property type="protein sequence ID" value="KAK5053122.1"/>
    <property type="molecule type" value="Genomic_DNA"/>
</dbReference>
<organism evidence="3 4">
    <name type="scientific">Exophiala bonariae</name>
    <dbReference type="NCBI Taxonomy" id="1690606"/>
    <lineage>
        <taxon>Eukaryota</taxon>
        <taxon>Fungi</taxon>
        <taxon>Dikarya</taxon>
        <taxon>Ascomycota</taxon>
        <taxon>Pezizomycotina</taxon>
        <taxon>Eurotiomycetes</taxon>
        <taxon>Chaetothyriomycetidae</taxon>
        <taxon>Chaetothyriales</taxon>
        <taxon>Herpotrichiellaceae</taxon>
        <taxon>Exophiala</taxon>
    </lineage>
</organism>
<proteinExistence type="predicted"/>
<evidence type="ECO:0000313" key="4">
    <source>
        <dbReference type="Proteomes" id="UP001358417"/>
    </source>
</evidence>
<name>A0AAV9NCM1_9EURO</name>
<dbReference type="PANTHER" id="PTHR46179">
    <property type="entry name" value="ZINC FINGER PROTEIN"/>
    <property type="match status" value="1"/>
</dbReference>
<dbReference type="Gene3D" id="3.30.160.60">
    <property type="entry name" value="Classic Zinc Finger"/>
    <property type="match status" value="2"/>
</dbReference>
<dbReference type="PANTHER" id="PTHR46179:SF24">
    <property type="entry name" value="C2H2-TYPE DOMAIN-CONTAINING PROTEIN"/>
    <property type="match status" value="1"/>
</dbReference>
<evidence type="ECO:0000259" key="2">
    <source>
        <dbReference type="SMART" id="SM00355"/>
    </source>
</evidence>
<reference evidence="3 4" key="1">
    <citation type="submission" date="2023-08" db="EMBL/GenBank/DDBJ databases">
        <title>Black Yeasts Isolated from many extreme environments.</title>
        <authorList>
            <person name="Coleine C."/>
            <person name="Stajich J.E."/>
            <person name="Selbmann L."/>
        </authorList>
    </citation>
    <scope>NUCLEOTIDE SEQUENCE [LARGE SCALE GENOMIC DNA]</scope>
    <source>
        <strain evidence="3 4">CCFEE 5792</strain>
    </source>
</reference>
<evidence type="ECO:0000256" key="1">
    <source>
        <dbReference type="SAM" id="MobiDB-lite"/>
    </source>
</evidence>
<gene>
    <name evidence="3" type="ORF">LTR84_002096</name>
</gene>